<proteinExistence type="inferred from homology"/>
<evidence type="ECO:0000313" key="13">
    <source>
        <dbReference type="EMBL" id="RBP51455.1"/>
    </source>
</evidence>
<dbReference type="Gene3D" id="3.55.40.10">
    <property type="entry name" value="minor pseudopilin epsh domain"/>
    <property type="match status" value="1"/>
</dbReference>
<evidence type="ECO:0000256" key="4">
    <source>
        <dbReference type="ARBA" id="ARBA00022481"/>
    </source>
</evidence>
<sequence length="196" mass="21961">MIMLFFWAGRVRANTHQNAFTILEVMLTLSISSTLIMLAVPSFGSLIIKNQVMTRSNELQTALNLARAYAITNYTHVVVCAAADSDMTSCVDQPRRNKNWEHGWIVYADTNANVTLDSQDVIVNVGQNEGKIAIVFNQNGTLRFFPDGHARSAGFYLCDQKSETEGYLRLLYTGRVRFSSELGKTRRKKCLLSAVN</sequence>
<comment type="caution">
    <text evidence="13">The sequence shown here is derived from an EMBL/GenBank/DDBJ whole genome shotgun (WGS) entry which is preliminary data.</text>
</comment>
<evidence type="ECO:0000256" key="10">
    <source>
        <dbReference type="ARBA" id="ARBA00030775"/>
    </source>
</evidence>
<dbReference type="EMBL" id="QNRT01000002">
    <property type="protein sequence ID" value="RBP51455.1"/>
    <property type="molecule type" value="Genomic_DNA"/>
</dbReference>
<comment type="similarity">
    <text evidence="9">Belongs to the GSP H family.</text>
</comment>
<dbReference type="AlphaFoldDB" id="A0A395JM01"/>
<evidence type="ECO:0000313" key="14">
    <source>
        <dbReference type="Proteomes" id="UP000253083"/>
    </source>
</evidence>
<protein>
    <recommendedName>
        <fullName evidence="2">Type II secretion system protein H</fullName>
    </recommendedName>
    <alternativeName>
        <fullName evidence="10">General secretion pathway protein H</fullName>
    </alternativeName>
</protein>
<dbReference type="GO" id="GO:0015627">
    <property type="term" value="C:type II protein secretion system complex"/>
    <property type="evidence" value="ECO:0007669"/>
    <property type="project" value="InterPro"/>
</dbReference>
<evidence type="ECO:0000259" key="12">
    <source>
        <dbReference type="Pfam" id="PF12019"/>
    </source>
</evidence>
<dbReference type="InterPro" id="IPR045584">
    <property type="entry name" value="Pilin-like"/>
</dbReference>
<keyword evidence="7 11" id="KW-1133">Transmembrane helix</keyword>
<accession>A0A395JM01</accession>
<dbReference type="RefSeq" id="WP_113954222.1">
    <property type="nucleotide sequence ID" value="NZ_QNRT01000002.1"/>
</dbReference>
<feature type="domain" description="General secretion pathway GspH" evidence="12">
    <location>
        <begin position="57"/>
        <end position="163"/>
    </location>
</feature>
<name>A0A395JM01_9GAMM</name>
<dbReference type="Pfam" id="PF12019">
    <property type="entry name" value="GspH"/>
    <property type="match status" value="1"/>
</dbReference>
<evidence type="ECO:0000256" key="9">
    <source>
        <dbReference type="ARBA" id="ARBA00025772"/>
    </source>
</evidence>
<keyword evidence="8 11" id="KW-0472">Membrane</keyword>
<keyword evidence="14" id="KW-1185">Reference proteome</keyword>
<dbReference type="GO" id="GO:0005886">
    <property type="term" value="C:plasma membrane"/>
    <property type="evidence" value="ECO:0007669"/>
    <property type="project" value="UniProtKB-SubCell"/>
</dbReference>
<keyword evidence="4" id="KW-0488">Methylation</keyword>
<keyword evidence="5" id="KW-0997">Cell inner membrane</keyword>
<evidence type="ECO:0000256" key="3">
    <source>
        <dbReference type="ARBA" id="ARBA00022475"/>
    </source>
</evidence>
<evidence type="ECO:0000256" key="5">
    <source>
        <dbReference type="ARBA" id="ARBA00022519"/>
    </source>
</evidence>
<evidence type="ECO:0000256" key="8">
    <source>
        <dbReference type="ARBA" id="ARBA00023136"/>
    </source>
</evidence>
<dbReference type="InParanoid" id="A0A395JM01"/>
<dbReference type="SUPFAM" id="SSF54523">
    <property type="entry name" value="Pili subunits"/>
    <property type="match status" value="1"/>
</dbReference>
<gene>
    <name evidence="13" type="ORF">DFR28_102883</name>
</gene>
<evidence type="ECO:0000256" key="1">
    <source>
        <dbReference type="ARBA" id="ARBA00004377"/>
    </source>
</evidence>
<keyword evidence="3" id="KW-1003">Cell membrane</keyword>
<comment type="subcellular location">
    <subcellularLocation>
        <location evidence="1">Cell inner membrane</location>
        <topology evidence="1">Single-pass membrane protein</topology>
    </subcellularLocation>
</comment>
<dbReference type="Proteomes" id="UP000253083">
    <property type="component" value="Unassembled WGS sequence"/>
</dbReference>
<feature type="transmembrane region" description="Helical" evidence="11">
    <location>
        <begin position="29"/>
        <end position="48"/>
    </location>
</feature>
<organism evidence="13 14">
    <name type="scientific">Arenicella xantha</name>
    <dbReference type="NCBI Taxonomy" id="644221"/>
    <lineage>
        <taxon>Bacteria</taxon>
        <taxon>Pseudomonadati</taxon>
        <taxon>Pseudomonadota</taxon>
        <taxon>Gammaproteobacteria</taxon>
        <taxon>Arenicellales</taxon>
        <taxon>Arenicellaceae</taxon>
        <taxon>Arenicella</taxon>
    </lineage>
</organism>
<dbReference type="GO" id="GO:0015628">
    <property type="term" value="P:protein secretion by the type II secretion system"/>
    <property type="evidence" value="ECO:0007669"/>
    <property type="project" value="InterPro"/>
</dbReference>
<dbReference type="NCBIfam" id="TIGR02532">
    <property type="entry name" value="IV_pilin_GFxxxE"/>
    <property type="match status" value="1"/>
</dbReference>
<dbReference type="OrthoDB" id="2313614at2"/>
<dbReference type="InterPro" id="IPR022346">
    <property type="entry name" value="T2SS_GspH"/>
</dbReference>
<evidence type="ECO:0000256" key="11">
    <source>
        <dbReference type="SAM" id="Phobius"/>
    </source>
</evidence>
<evidence type="ECO:0000256" key="7">
    <source>
        <dbReference type="ARBA" id="ARBA00022989"/>
    </source>
</evidence>
<evidence type="ECO:0000256" key="2">
    <source>
        <dbReference type="ARBA" id="ARBA00021549"/>
    </source>
</evidence>
<reference evidence="13 14" key="1">
    <citation type="submission" date="2018-06" db="EMBL/GenBank/DDBJ databases">
        <title>Genomic Encyclopedia of Type Strains, Phase IV (KMG-IV): sequencing the most valuable type-strain genomes for metagenomic binning, comparative biology and taxonomic classification.</title>
        <authorList>
            <person name="Goeker M."/>
        </authorList>
    </citation>
    <scope>NUCLEOTIDE SEQUENCE [LARGE SCALE GENOMIC DNA]</scope>
    <source>
        <strain evidence="13 14">DSM 24032</strain>
    </source>
</reference>
<evidence type="ECO:0000256" key="6">
    <source>
        <dbReference type="ARBA" id="ARBA00022692"/>
    </source>
</evidence>
<dbReference type="InterPro" id="IPR012902">
    <property type="entry name" value="N_methyl_site"/>
</dbReference>
<keyword evidence="6 11" id="KW-0812">Transmembrane</keyword>